<dbReference type="Proteomes" id="UP000321168">
    <property type="component" value="Unassembled WGS sequence"/>
</dbReference>
<dbReference type="RefSeq" id="WP_147014260.1">
    <property type="nucleotide sequence ID" value="NZ_VORB01000004.1"/>
</dbReference>
<dbReference type="InterPro" id="IPR011330">
    <property type="entry name" value="Glyco_hydro/deAcase_b/a-brl"/>
</dbReference>
<evidence type="ECO:0008006" key="3">
    <source>
        <dbReference type="Google" id="ProtNLM"/>
    </source>
</evidence>
<proteinExistence type="predicted"/>
<dbReference type="EMBL" id="VORB01000004">
    <property type="protein sequence ID" value="TXC81531.1"/>
    <property type="molecule type" value="Genomic_DNA"/>
</dbReference>
<dbReference type="Gene3D" id="3.20.20.370">
    <property type="entry name" value="Glycoside hydrolase/deacetylase"/>
    <property type="match status" value="1"/>
</dbReference>
<dbReference type="AlphaFoldDB" id="A0A5C6VAH9"/>
<accession>A0A5C6VAH9</accession>
<evidence type="ECO:0000313" key="2">
    <source>
        <dbReference type="Proteomes" id="UP000321168"/>
    </source>
</evidence>
<name>A0A5C6VAH9_9FLAO</name>
<dbReference type="OrthoDB" id="5573484at2"/>
<organism evidence="1 2">
    <name type="scientific">Luteibaculum oceani</name>
    <dbReference type="NCBI Taxonomy" id="1294296"/>
    <lineage>
        <taxon>Bacteria</taxon>
        <taxon>Pseudomonadati</taxon>
        <taxon>Bacteroidota</taxon>
        <taxon>Flavobacteriia</taxon>
        <taxon>Flavobacteriales</taxon>
        <taxon>Luteibaculaceae</taxon>
        <taxon>Luteibaculum</taxon>
    </lineage>
</organism>
<sequence>MTHNNTLFVVSESHNWPWLNYVLEEFSRIQSADFEIKIVEDLPSKEEAIPCVFYGVRNSESSFLNIPCHAHARFPSGMKEHSRGFFGYEAKGEWDLFWNAFLHLSRKEEYDAELSGKRVRSYRNLHPDNNGQRYLTPSVNLIFDWLEELLTTHYPSLQFKPGAKPNIEFSHDLDYIKKTIQLRLKQSVFNAFNAVKALPNFKKAGSKAARAFRFLTQTPSYWCFNYWLEKEREYGVNSVFYVYADAPKNKGFRSWLIDPSYQISTNKRLQDQLKAMHQDGWEIGLHGSFASAENPSLLKAEKEILEHALGIPVTKTRQHWLNYTEQITPFVHQELFKQDSTIGWNDQVGFRAGVASRYRPWNHKENRPFDYWVLPQVVMDSNLFDYADNSSIDVFDQAKTVVAKAMSCKNAAISISWHPRTCSSDYNWQNPYLEFLKAYGNK</sequence>
<comment type="caution">
    <text evidence="1">The sequence shown here is derived from an EMBL/GenBank/DDBJ whole genome shotgun (WGS) entry which is preliminary data.</text>
</comment>
<gene>
    <name evidence="1" type="ORF">FRX97_05855</name>
</gene>
<reference evidence="1 2" key="1">
    <citation type="submission" date="2019-08" db="EMBL/GenBank/DDBJ databases">
        <title>Genome of Luteibaculum oceani JCM 18817.</title>
        <authorList>
            <person name="Bowman J.P."/>
        </authorList>
    </citation>
    <scope>NUCLEOTIDE SEQUENCE [LARGE SCALE GENOMIC DNA]</scope>
    <source>
        <strain evidence="1 2">JCM 18817</strain>
    </source>
</reference>
<dbReference type="GO" id="GO:0005975">
    <property type="term" value="P:carbohydrate metabolic process"/>
    <property type="evidence" value="ECO:0007669"/>
    <property type="project" value="InterPro"/>
</dbReference>
<dbReference type="SUPFAM" id="SSF88713">
    <property type="entry name" value="Glycoside hydrolase/deacetylase"/>
    <property type="match status" value="1"/>
</dbReference>
<keyword evidence="2" id="KW-1185">Reference proteome</keyword>
<protein>
    <recommendedName>
        <fullName evidence="3">Polysaccharide deacetylase family protein</fullName>
    </recommendedName>
</protein>
<evidence type="ECO:0000313" key="1">
    <source>
        <dbReference type="EMBL" id="TXC81531.1"/>
    </source>
</evidence>